<feature type="compositionally biased region" description="Basic residues" evidence="1">
    <location>
        <begin position="15"/>
        <end position="27"/>
    </location>
</feature>
<dbReference type="AlphaFoldDB" id="A0A1A9ZIK2"/>
<dbReference type="Proteomes" id="UP000092445">
    <property type="component" value="Unassembled WGS sequence"/>
</dbReference>
<evidence type="ECO:0000313" key="4">
    <source>
        <dbReference type="Proteomes" id="UP000092445"/>
    </source>
</evidence>
<reference evidence="3" key="2">
    <citation type="submission" date="2020-05" db="UniProtKB">
        <authorList>
            <consortium name="EnsemblMetazoa"/>
        </authorList>
    </citation>
    <scope>IDENTIFICATION</scope>
    <source>
        <strain evidence="3">IAEA</strain>
    </source>
</reference>
<dbReference type="EnsemblMetazoa" id="GPAI015725-RA">
    <property type="protein sequence ID" value="GPAI015725-PA"/>
    <property type="gene ID" value="GPAI015725"/>
</dbReference>
<evidence type="ECO:0000313" key="3">
    <source>
        <dbReference type="EnsemblMetazoa" id="GPAI015725-PA"/>
    </source>
</evidence>
<accession>A0A1A9ZIK2</accession>
<feature type="compositionally biased region" description="Polar residues" evidence="1">
    <location>
        <begin position="92"/>
        <end position="103"/>
    </location>
</feature>
<name>A0A1A9ZIK2_GLOPL</name>
<proteinExistence type="predicted"/>
<protein>
    <recommendedName>
        <fullName evidence="2">Protein argonaute N-terminal domain-containing protein</fullName>
    </recommendedName>
</protein>
<dbReference type="VEuPathDB" id="VectorBase:GPAI015725"/>
<feature type="region of interest" description="Disordered" evidence="1">
    <location>
        <begin position="1"/>
        <end position="131"/>
    </location>
</feature>
<dbReference type="STRING" id="7398.A0A1A9ZIK2"/>
<feature type="compositionally biased region" description="Basic and acidic residues" evidence="1">
    <location>
        <begin position="107"/>
        <end position="120"/>
    </location>
</feature>
<evidence type="ECO:0000256" key="1">
    <source>
        <dbReference type="SAM" id="MobiDB-lite"/>
    </source>
</evidence>
<evidence type="ECO:0000259" key="2">
    <source>
        <dbReference type="Pfam" id="PF16486"/>
    </source>
</evidence>
<dbReference type="InterPro" id="IPR032474">
    <property type="entry name" value="Argonaute_N"/>
</dbReference>
<keyword evidence="4" id="KW-1185">Reference proteome</keyword>
<feature type="compositionally biased region" description="Basic and acidic residues" evidence="1">
    <location>
        <begin position="76"/>
        <end position="91"/>
    </location>
</feature>
<sequence length="329" mass="37570">MDLNKCEHKLDNQLRKRNNRSSRKNKQIRGCSRMAIGSRLPEKKHQDADYDDEAGSSQMFLKYKARHKGNRGNHSARSDKPTQDDFGKQEGNDPNGQEGQNQWKGPCCDDQKTSNQEARKKSSGHHPQLGGILRRQAECRKNQADGGHENTKGRQNRKRVVINNQLQQPIEGACGGQEIRQFQPGNGDQKFQHNCEKETRTIEKKPPEQSTNQGKLYKGSFTSFAEETVPIYQTVSCAGVQRGRTGERAVCEVNCLRMNIDLMPDVAYHYDVTIKPDFPKKIFHLLFAQCQKQHFGDCAMAFDGFNSCYTLKRLPEKSYVFDIEVIEQM</sequence>
<feature type="domain" description="Protein argonaute N-terminal" evidence="2">
    <location>
        <begin position="253"/>
        <end position="319"/>
    </location>
</feature>
<organism evidence="3 4">
    <name type="scientific">Glossina pallidipes</name>
    <name type="common">Tsetse fly</name>
    <dbReference type="NCBI Taxonomy" id="7398"/>
    <lineage>
        <taxon>Eukaryota</taxon>
        <taxon>Metazoa</taxon>
        <taxon>Ecdysozoa</taxon>
        <taxon>Arthropoda</taxon>
        <taxon>Hexapoda</taxon>
        <taxon>Insecta</taxon>
        <taxon>Pterygota</taxon>
        <taxon>Neoptera</taxon>
        <taxon>Endopterygota</taxon>
        <taxon>Diptera</taxon>
        <taxon>Brachycera</taxon>
        <taxon>Muscomorpha</taxon>
        <taxon>Hippoboscoidea</taxon>
        <taxon>Glossinidae</taxon>
        <taxon>Glossina</taxon>
    </lineage>
</organism>
<dbReference type="Pfam" id="PF16486">
    <property type="entry name" value="ArgoN"/>
    <property type="match status" value="1"/>
</dbReference>
<feature type="compositionally biased region" description="Basic and acidic residues" evidence="1">
    <location>
        <begin position="1"/>
        <end position="14"/>
    </location>
</feature>
<reference evidence="4" key="1">
    <citation type="submission" date="2014-03" db="EMBL/GenBank/DDBJ databases">
        <authorList>
            <person name="Aksoy S."/>
            <person name="Warren W."/>
            <person name="Wilson R.K."/>
        </authorList>
    </citation>
    <scope>NUCLEOTIDE SEQUENCE [LARGE SCALE GENOMIC DNA]</scope>
    <source>
        <strain evidence="4">IAEA</strain>
    </source>
</reference>